<accession>A0A7C1BF87</accession>
<dbReference type="SUPFAM" id="SSF111038">
    <property type="entry name" value="YjbQ-like"/>
    <property type="match status" value="1"/>
</dbReference>
<proteinExistence type="predicted"/>
<dbReference type="Gene3D" id="2.60.120.460">
    <property type="entry name" value="YjbQ-like"/>
    <property type="match status" value="1"/>
</dbReference>
<organism evidence="1">
    <name type="scientific">candidate division WOR-3 bacterium</name>
    <dbReference type="NCBI Taxonomy" id="2052148"/>
    <lineage>
        <taxon>Bacteria</taxon>
        <taxon>Bacteria division WOR-3</taxon>
    </lineage>
</organism>
<reference evidence="1" key="1">
    <citation type="journal article" date="2020" name="mSystems">
        <title>Genome- and Community-Level Interaction Insights into Carbon Utilization and Element Cycling Functions of Hydrothermarchaeota in Hydrothermal Sediment.</title>
        <authorList>
            <person name="Zhou Z."/>
            <person name="Liu Y."/>
            <person name="Xu W."/>
            <person name="Pan J."/>
            <person name="Luo Z.H."/>
            <person name="Li M."/>
        </authorList>
    </citation>
    <scope>NUCLEOTIDE SEQUENCE [LARGE SCALE GENOMIC DNA]</scope>
    <source>
        <strain evidence="1">HyVt-237</strain>
    </source>
</reference>
<dbReference type="Pfam" id="PF01894">
    <property type="entry name" value="YjbQ"/>
    <property type="match status" value="1"/>
</dbReference>
<dbReference type="EMBL" id="DRBW01000081">
    <property type="protein sequence ID" value="HDM90000.1"/>
    <property type="molecule type" value="Genomic_DNA"/>
</dbReference>
<gene>
    <name evidence="1" type="ORF">ENG67_02190</name>
</gene>
<name>A0A7C1BF87_UNCW3</name>
<dbReference type="PANTHER" id="PTHR30615:SF2">
    <property type="entry name" value="YJBQ FAMILY PROTEIN"/>
    <property type="match status" value="1"/>
</dbReference>
<sequence>MKSHTVYITFNTKKRRELIRITEKVEEAVRESGIKEGFALVSAMHITAGVIVNDDEEGFKEDFWEWAEKLAPYRRDYRHHLTGEDNCDAHLKSLLVHHQVILPITEGKLDLGPWQQIFYAEFDGQRPKRLIIKLIGE</sequence>
<evidence type="ECO:0000313" key="1">
    <source>
        <dbReference type="EMBL" id="HDM90000.1"/>
    </source>
</evidence>
<dbReference type="PANTHER" id="PTHR30615">
    <property type="entry name" value="UNCHARACTERIZED PROTEIN YJBQ-RELATED"/>
    <property type="match status" value="1"/>
</dbReference>
<dbReference type="InterPro" id="IPR035917">
    <property type="entry name" value="YjbQ-like_sf"/>
</dbReference>
<dbReference type="NCBIfam" id="TIGR00149">
    <property type="entry name" value="TIGR00149_YjbQ"/>
    <property type="match status" value="1"/>
</dbReference>
<dbReference type="AlphaFoldDB" id="A0A7C1BF87"/>
<comment type="caution">
    <text evidence="1">The sequence shown here is derived from an EMBL/GenBank/DDBJ whole genome shotgun (WGS) entry which is preliminary data.</text>
</comment>
<protein>
    <submittedName>
        <fullName evidence="1">YjbQ family protein</fullName>
    </submittedName>
</protein>
<dbReference type="Proteomes" id="UP000885931">
    <property type="component" value="Unassembled WGS sequence"/>
</dbReference>
<dbReference type="PIRSF" id="PIRSF004681">
    <property type="entry name" value="UCP004681"/>
    <property type="match status" value="1"/>
</dbReference>
<dbReference type="InterPro" id="IPR001602">
    <property type="entry name" value="UPF0047_YjbQ-like"/>
</dbReference>